<accession>A0A7J6VCG2</accession>
<dbReference type="PANTHER" id="PTHR33476">
    <property type="entry name" value="EMB|CAB62613.1"/>
    <property type="match status" value="1"/>
</dbReference>
<dbReference type="AlphaFoldDB" id="A0A7J6VCG2"/>
<gene>
    <name evidence="2" type="ORF">FRX31_027848</name>
</gene>
<dbReference type="InterPro" id="IPR040348">
    <property type="entry name" value="POLAR-like"/>
</dbReference>
<evidence type="ECO:0000313" key="3">
    <source>
        <dbReference type="Proteomes" id="UP000554482"/>
    </source>
</evidence>
<dbReference type="GO" id="GO:0008356">
    <property type="term" value="P:asymmetric cell division"/>
    <property type="evidence" value="ECO:0007669"/>
    <property type="project" value="InterPro"/>
</dbReference>
<organism evidence="2 3">
    <name type="scientific">Thalictrum thalictroides</name>
    <name type="common">Rue-anemone</name>
    <name type="synonym">Anemone thalictroides</name>
    <dbReference type="NCBI Taxonomy" id="46969"/>
    <lineage>
        <taxon>Eukaryota</taxon>
        <taxon>Viridiplantae</taxon>
        <taxon>Streptophyta</taxon>
        <taxon>Embryophyta</taxon>
        <taxon>Tracheophyta</taxon>
        <taxon>Spermatophyta</taxon>
        <taxon>Magnoliopsida</taxon>
        <taxon>Ranunculales</taxon>
        <taxon>Ranunculaceae</taxon>
        <taxon>Thalictroideae</taxon>
        <taxon>Thalictrum</taxon>
    </lineage>
</organism>
<protein>
    <submittedName>
        <fullName evidence="2">Polar localization during asymmetric division and protein</fullName>
    </submittedName>
</protein>
<dbReference type="OrthoDB" id="1657181at2759"/>
<sequence length="351" mass="39382">MKANDLIHCEGVSRTKEEKGIFKFSSLGRRESKIVRFKVSKSSFVDRNKVILGEDQRKNGRKFSINLTNRTGKIKLRKHRLSTPKGSSFASSGLGVGIMYIASAAKAEIDKLNGAVDEATKVDLKSKLHERKIFCELQDSGHKKHFGTSAEEALVNDKQQVIDVSNVEGANSVYTKVLDPNFTDDEEPSGRKRGISNFNEHNVEHLLEATSSELSSGGLLGPHKVVDRDCYAFLYNGVSPFELERKLCRLLIEQQKSQILELESRLLSAETKLNEKVVELEALKNHVHHIKNLSLQTSSDEETDEETSNVELKIGSDANLRSLIDKETPRRQLIGTKRTIEYEPCDYIAVI</sequence>
<comment type="caution">
    <text evidence="2">The sequence shown here is derived from an EMBL/GenBank/DDBJ whole genome shotgun (WGS) entry which is preliminary data.</text>
</comment>
<dbReference type="Proteomes" id="UP000554482">
    <property type="component" value="Unassembled WGS sequence"/>
</dbReference>
<dbReference type="EMBL" id="JABWDY010034563">
    <property type="protein sequence ID" value="KAF5182573.1"/>
    <property type="molecule type" value="Genomic_DNA"/>
</dbReference>
<keyword evidence="3" id="KW-1185">Reference proteome</keyword>
<keyword evidence="1" id="KW-0175">Coiled coil</keyword>
<evidence type="ECO:0000256" key="1">
    <source>
        <dbReference type="SAM" id="Coils"/>
    </source>
</evidence>
<evidence type="ECO:0000313" key="2">
    <source>
        <dbReference type="EMBL" id="KAF5182573.1"/>
    </source>
</evidence>
<reference evidence="2 3" key="1">
    <citation type="submission" date="2020-06" db="EMBL/GenBank/DDBJ databases">
        <title>Transcriptomic and genomic resources for Thalictrum thalictroides and T. hernandezii: Facilitating candidate gene discovery in an emerging model plant lineage.</title>
        <authorList>
            <person name="Arias T."/>
            <person name="Riano-Pachon D.M."/>
            <person name="Di Stilio V.S."/>
        </authorList>
    </citation>
    <scope>NUCLEOTIDE SEQUENCE [LARGE SCALE GENOMIC DNA]</scope>
    <source>
        <strain evidence="3">cv. WT478/WT964</strain>
        <tissue evidence="2">Leaves</tissue>
    </source>
</reference>
<name>A0A7J6VCG2_THATH</name>
<feature type="coiled-coil region" evidence="1">
    <location>
        <begin position="252"/>
        <end position="286"/>
    </location>
</feature>
<proteinExistence type="predicted"/>
<dbReference type="PANTHER" id="PTHR33476:SF4">
    <property type="entry name" value="POLAR LOCALIZATION DURING ASYMMETRIC DIVISION AND PROTEIN"/>
    <property type="match status" value="1"/>
</dbReference>